<sequence>MSDSKPPPGRFVPRTGSRAGPILGLQTIDRTTPKNPTLKNILGPQVLTNDFFRRRIGRSPSTNNQESGPPNTGVNKGKSPAFSDDVPKETTFQPRLTARNIGSSTNNWRRTEHAPHLVNSDPAQPSGSNQQNGQSQPVTQADLAGILEAMRLQREDNRARHLDYLARREADDNRARQRSFLNEESKIASITGNAIKNFNEQNILKPDGSNVQEWAEALGVFAFQRFQDKFFFTPAEGNFIDPYHEQIARSVLHSSVHSSLAYDLLDLNSSAEAYDHLVSKFRIINRAKQIQAWETLKKINLSDYNSSAEAIAAFDRCARTFVEQGIAFTWDNVISLIMQSNLRDHMQNPVDRKVDLFMETHDFEIPASGDVLRFWDAARVEHKLAEDGGTSDTSVANVELASRSTSSVSGSVSGIVSGPQDEATVTALAVTKTPYCFICKRPDHMSPNCPHSRKNTSNPRPIPSRPGTQPAFPSCSITYNFDKIPYIKPIQPDPKPTGPPVGQPRSSRPPQNTTSVPQQNNKHVDTRQINPDLFAEENEEVEYIFESENLSAEPSGHRFNLREMTIDHDGQEVIWDSGASDNVTGDRYALFDFAPLNQPIAVKVATDTPCDFITGTGTLKFAAMNGTTVVVKKVYYCERARSTLLSIAAFKQANAAFRYGTNSTAQHV</sequence>
<evidence type="ECO:0000259" key="2">
    <source>
        <dbReference type="Pfam" id="PF22936"/>
    </source>
</evidence>
<reference evidence="4 5" key="3">
    <citation type="journal article" date="2017" name="G3 (Bethesda)">
        <title>Comparative analysis highlights variable genome content of wheat rusts and divergence of the mating loci.</title>
        <authorList>
            <person name="Cuomo C.A."/>
            <person name="Bakkeren G."/>
            <person name="Khalil H.B."/>
            <person name="Panwar V."/>
            <person name="Joly D."/>
            <person name="Linning R."/>
            <person name="Sakthikumar S."/>
            <person name="Song X."/>
            <person name="Adiconis X."/>
            <person name="Fan L."/>
            <person name="Goldberg J.M."/>
            <person name="Levin J.Z."/>
            <person name="Young S."/>
            <person name="Zeng Q."/>
            <person name="Anikster Y."/>
            <person name="Bruce M."/>
            <person name="Wang M."/>
            <person name="Yin C."/>
            <person name="McCallum B."/>
            <person name="Szabo L.J."/>
            <person name="Hulbert S."/>
            <person name="Chen X."/>
            <person name="Fellers J.P."/>
        </authorList>
    </citation>
    <scope>NUCLEOTIDE SEQUENCE</scope>
    <source>
        <strain evidence="4">isolate 1-1 / race 1 (BBBD)</strain>
        <strain evidence="5">Isolate 1-1 / race 1 (BBBD)</strain>
    </source>
</reference>
<feature type="compositionally biased region" description="Polar residues" evidence="1">
    <location>
        <begin position="504"/>
        <end position="521"/>
    </location>
</feature>
<feature type="compositionally biased region" description="Pro residues" evidence="1">
    <location>
        <begin position="1"/>
        <end position="10"/>
    </location>
</feature>
<dbReference type="EMBL" id="ADAS02000019">
    <property type="protein sequence ID" value="OAV96512.1"/>
    <property type="molecule type" value="Genomic_DNA"/>
</dbReference>
<feature type="region of interest" description="Disordered" evidence="1">
    <location>
        <begin position="447"/>
        <end position="474"/>
    </location>
</feature>
<feature type="region of interest" description="Disordered" evidence="1">
    <location>
        <begin position="56"/>
        <end position="138"/>
    </location>
</feature>
<evidence type="ECO:0000313" key="3">
    <source>
        <dbReference type="EMBL" id="OAV96512.1"/>
    </source>
</evidence>
<protein>
    <recommendedName>
        <fullName evidence="2">Retrovirus-related Pol polyprotein from transposon TNT 1-94-like beta-barrel domain-containing protein</fullName>
    </recommendedName>
</protein>
<proteinExistence type="predicted"/>
<evidence type="ECO:0000313" key="5">
    <source>
        <dbReference type="Proteomes" id="UP000005240"/>
    </source>
</evidence>
<dbReference type="OrthoDB" id="2507272at2759"/>
<feature type="compositionally biased region" description="Polar residues" evidence="1">
    <location>
        <begin position="90"/>
        <end position="108"/>
    </location>
</feature>
<feature type="compositionally biased region" description="Polar residues" evidence="1">
    <location>
        <begin position="59"/>
        <end position="74"/>
    </location>
</feature>
<feature type="compositionally biased region" description="Low complexity" evidence="1">
    <location>
        <begin position="124"/>
        <end position="137"/>
    </location>
</feature>
<reference evidence="3" key="2">
    <citation type="submission" date="2016-05" db="EMBL/GenBank/DDBJ databases">
        <title>Comparative analysis highlights variable genome content of wheat rusts and divergence of the mating loci.</title>
        <authorList>
            <person name="Cuomo C.A."/>
            <person name="Bakkeren G."/>
            <person name="Szabo L."/>
            <person name="Khalil H."/>
            <person name="Joly D."/>
            <person name="Goldberg J."/>
            <person name="Young S."/>
            <person name="Zeng Q."/>
            <person name="Fellers J."/>
        </authorList>
    </citation>
    <scope>NUCLEOTIDE SEQUENCE [LARGE SCALE GENOMIC DNA]</scope>
    <source>
        <strain evidence="3">1-1 BBBD Race 1</strain>
    </source>
</reference>
<dbReference type="Proteomes" id="UP000005240">
    <property type="component" value="Unassembled WGS sequence"/>
</dbReference>
<dbReference type="EnsemblFungi" id="PTTG_26320-t43_1">
    <property type="protein sequence ID" value="PTTG_26320-t43_1-p1"/>
    <property type="gene ID" value="PTTG_26320"/>
</dbReference>
<dbReference type="STRING" id="630390.A0A180GW57"/>
<reference evidence="4" key="4">
    <citation type="submission" date="2025-05" db="UniProtKB">
        <authorList>
            <consortium name="EnsemblFungi"/>
        </authorList>
    </citation>
    <scope>IDENTIFICATION</scope>
    <source>
        <strain evidence="4">isolate 1-1 / race 1 (BBBD)</strain>
    </source>
</reference>
<feature type="region of interest" description="Disordered" evidence="1">
    <location>
        <begin position="1"/>
        <end position="41"/>
    </location>
</feature>
<feature type="region of interest" description="Disordered" evidence="1">
    <location>
        <begin position="486"/>
        <end position="524"/>
    </location>
</feature>
<accession>A0A180GW57</accession>
<reference evidence="3" key="1">
    <citation type="submission" date="2009-11" db="EMBL/GenBank/DDBJ databases">
        <authorList>
            <consortium name="The Broad Institute Genome Sequencing Platform"/>
            <person name="Ward D."/>
            <person name="Feldgarden M."/>
            <person name="Earl A."/>
            <person name="Young S.K."/>
            <person name="Zeng Q."/>
            <person name="Koehrsen M."/>
            <person name="Alvarado L."/>
            <person name="Berlin A."/>
            <person name="Bochicchio J."/>
            <person name="Borenstein D."/>
            <person name="Chapman S.B."/>
            <person name="Chen Z."/>
            <person name="Engels R."/>
            <person name="Freedman E."/>
            <person name="Gellesch M."/>
            <person name="Goldberg J."/>
            <person name="Griggs A."/>
            <person name="Gujja S."/>
            <person name="Heilman E."/>
            <person name="Heiman D."/>
            <person name="Hepburn T."/>
            <person name="Howarth C."/>
            <person name="Jen D."/>
            <person name="Larson L."/>
            <person name="Lewis B."/>
            <person name="Mehta T."/>
            <person name="Park D."/>
            <person name="Pearson M."/>
            <person name="Roberts A."/>
            <person name="Saif S."/>
            <person name="Shea T."/>
            <person name="Shenoy N."/>
            <person name="Sisk P."/>
            <person name="Stolte C."/>
            <person name="Sykes S."/>
            <person name="Thomson T."/>
            <person name="Walk T."/>
            <person name="White J."/>
            <person name="Yandava C."/>
            <person name="Izard J."/>
            <person name="Baranova O.V."/>
            <person name="Blanton J.M."/>
            <person name="Tanner A.C."/>
            <person name="Dewhirst F.E."/>
            <person name="Haas B."/>
            <person name="Nusbaum C."/>
            <person name="Birren B."/>
        </authorList>
    </citation>
    <scope>NUCLEOTIDE SEQUENCE [LARGE SCALE GENOMIC DNA]</scope>
    <source>
        <strain evidence="3">1-1 BBBD Race 1</strain>
    </source>
</reference>
<feature type="compositionally biased region" description="Pro residues" evidence="1">
    <location>
        <begin position="491"/>
        <end position="502"/>
    </location>
</feature>
<dbReference type="VEuPathDB" id="FungiDB:PTTG_26320"/>
<dbReference type="Pfam" id="PF22936">
    <property type="entry name" value="Pol_BBD"/>
    <property type="match status" value="1"/>
</dbReference>
<gene>
    <name evidence="3" type="ORF">PTTG_26320</name>
</gene>
<feature type="compositionally biased region" description="Polar residues" evidence="1">
    <location>
        <begin position="28"/>
        <end position="38"/>
    </location>
</feature>
<name>A0A180GW57_PUCT1</name>
<keyword evidence="5" id="KW-1185">Reference proteome</keyword>
<dbReference type="AlphaFoldDB" id="A0A180GW57"/>
<evidence type="ECO:0000313" key="4">
    <source>
        <dbReference type="EnsemblFungi" id="PTTG_26320-t43_1-p1"/>
    </source>
</evidence>
<organism evidence="3">
    <name type="scientific">Puccinia triticina (isolate 1-1 / race 1 (BBBD))</name>
    <name type="common">Brown leaf rust fungus</name>
    <dbReference type="NCBI Taxonomy" id="630390"/>
    <lineage>
        <taxon>Eukaryota</taxon>
        <taxon>Fungi</taxon>
        <taxon>Dikarya</taxon>
        <taxon>Basidiomycota</taxon>
        <taxon>Pucciniomycotina</taxon>
        <taxon>Pucciniomycetes</taxon>
        <taxon>Pucciniales</taxon>
        <taxon>Pucciniaceae</taxon>
        <taxon>Puccinia</taxon>
    </lineage>
</organism>
<evidence type="ECO:0000256" key="1">
    <source>
        <dbReference type="SAM" id="MobiDB-lite"/>
    </source>
</evidence>
<dbReference type="InterPro" id="IPR054722">
    <property type="entry name" value="PolX-like_BBD"/>
</dbReference>
<feature type="domain" description="Retrovirus-related Pol polyprotein from transposon TNT 1-94-like beta-barrel" evidence="2">
    <location>
        <begin position="574"/>
        <end position="653"/>
    </location>
</feature>